<keyword evidence="2" id="KW-0472">Membrane</keyword>
<dbReference type="Pfam" id="PF11271">
    <property type="entry name" value="PorA"/>
    <property type="match status" value="1"/>
</dbReference>
<name>A0A8H9KSL2_9MICO</name>
<organism evidence="3 4">
    <name type="scientific">Knoellia flava</name>
    <dbReference type="NCBI Taxonomy" id="913969"/>
    <lineage>
        <taxon>Bacteria</taxon>
        <taxon>Bacillati</taxon>
        <taxon>Actinomycetota</taxon>
        <taxon>Actinomycetes</taxon>
        <taxon>Micrococcales</taxon>
        <taxon>Intrasporangiaceae</taxon>
        <taxon>Knoellia</taxon>
    </lineage>
</organism>
<evidence type="ECO:0000256" key="2">
    <source>
        <dbReference type="SAM" id="Phobius"/>
    </source>
</evidence>
<evidence type="ECO:0000313" key="3">
    <source>
        <dbReference type="EMBL" id="GGB67588.1"/>
    </source>
</evidence>
<evidence type="ECO:0000313" key="4">
    <source>
        <dbReference type="Proteomes" id="UP000628079"/>
    </source>
</evidence>
<protein>
    <recommendedName>
        <fullName evidence="5">DUF3068 domain-containing protein</fullName>
    </recommendedName>
</protein>
<reference evidence="3" key="2">
    <citation type="submission" date="2020-09" db="EMBL/GenBank/DDBJ databases">
        <authorList>
            <person name="Sun Q."/>
            <person name="Zhou Y."/>
        </authorList>
    </citation>
    <scope>NUCLEOTIDE SEQUENCE</scope>
    <source>
        <strain evidence="3">CGMCC 1.10749</strain>
    </source>
</reference>
<evidence type="ECO:0000256" key="1">
    <source>
        <dbReference type="SAM" id="MobiDB-lite"/>
    </source>
</evidence>
<keyword evidence="2" id="KW-0812">Transmembrane</keyword>
<dbReference type="InterPro" id="IPR021424">
    <property type="entry name" value="PorA"/>
</dbReference>
<sequence>MRRIIGLVLMGLAGFLLTTALLALVYVPGQVKKTPLDTDSYTRLTGQASALPSGEGAPVKALSHTVADGAKSDGDVVVFDTFTCLITNEDGNSPDCVDDTDPDKRLVTASTDRFATDRKTGLSVNDEKYIGDATPHEGLVNKFPFGVEKKTYPFWDGLLKRAVEANFEGEEKVNGWNTYKFVVDVVDEPAEISNGIQGTYSSLKTMWIDPRTGAIQKQTEQQKRVLESGTTVLDLDFGFTEETIKANIEDAKANDSKLGLVEKLPLIAGILGLIAAAVGFFLWNGARGAEGGDLRTRRDGDGGTPAYAGRDDLDVFGDQGDDAETRRRVDLRK</sequence>
<dbReference type="AlphaFoldDB" id="A0A8H9KSL2"/>
<dbReference type="RefSeq" id="WP_035949603.1">
    <property type="nucleotide sequence ID" value="NZ_BMEA01000001.1"/>
</dbReference>
<accession>A0A8H9KSL2</accession>
<feature type="transmembrane region" description="Helical" evidence="2">
    <location>
        <begin position="264"/>
        <end position="283"/>
    </location>
</feature>
<gene>
    <name evidence="3" type="ORF">GCM10011314_03520</name>
</gene>
<keyword evidence="2" id="KW-1133">Transmembrane helix</keyword>
<comment type="caution">
    <text evidence="3">The sequence shown here is derived from an EMBL/GenBank/DDBJ whole genome shotgun (WGS) entry which is preliminary data.</text>
</comment>
<proteinExistence type="predicted"/>
<evidence type="ECO:0008006" key="5">
    <source>
        <dbReference type="Google" id="ProtNLM"/>
    </source>
</evidence>
<dbReference type="EMBL" id="BMEA01000001">
    <property type="protein sequence ID" value="GGB67588.1"/>
    <property type="molecule type" value="Genomic_DNA"/>
</dbReference>
<feature type="compositionally biased region" description="Basic and acidic residues" evidence="1">
    <location>
        <begin position="323"/>
        <end position="333"/>
    </location>
</feature>
<feature type="region of interest" description="Disordered" evidence="1">
    <location>
        <begin position="292"/>
        <end position="333"/>
    </location>
</feature>
<dbReference type="Proteomes" id="UP000628079">
    <property type="component" value="Unassembled WGS sequence"/>
</dbReference>
<reference evidence="3" key="1">
    <citation type="journal article" date="2014" name="Int. J. Syst. Evol. Microbiol.">
        <title>Complete genome sequence of Corynebacterium casei LMG S-19264T (=DSM 44701T), isolated from a smear-ripened cheese.</title>
        <authorList>
            <consortium name="US DOE Joint Genome Institute (JGI-PGF)"/>
            <person name="Walter F."/>
            <person name="Albersmeier A."/>
            <person name="Kalinowski J."/>
            <person name="Ruckert C."/>
        </authorList>
    </citation>
    <scope>NUCLEOTIDE SEQUENCE</scope>
    <source>
        <strain evidence="3">CGMCC 1.10749</strain>
    </source>
</reference>
<feature type="compositionally biased region" description="Basic and acidic residues" evidence="1">
    <location>
        <begin position="292"/>
        <end position="301"/>
    </location>
</feature>